<dbReference type="EC" id="3.1.3.25" evidence="2"/>
<dbReference type="EMBL" id="AP008231">
    <property type="protein sequence ID" value="BAD79526.1"/>
    <property type="molecule type" value="Genomic_DNA"/>
</dbReference>
<dbReference type="RefSeq" id="WP_011243648.1">
    <property type="nucleotide sequence ID" value="NC_006576.1"/>
</dbReference>
<comment type="catalytic activity">
    <reaction evidence="1">
        <text>a myo-inositol phosphate + H2O = myo-inositol + phosphate</text>
        <dbReference type="Rhea" id="RHEA:24056"/>
        <dbReference type="ChEBI" id="CHEBI:15377"/>
        <dbReference type="ChEBI" id="CHEBI:17268"/>
        <dbReference type="ChEBI" id="CHEBI:43474"/>
        <dbReference type="ChEBI" id="CHEBI:84139"/>
        <dbReference type="EC" id="3.1.3.25"/>
    </reaction>
</comment>
<dbReference type="PANTHER" id="PTHR43028">
    <property type="entry name" value="3'(2'),5'-BISPHOSPHATE NUCLEOTIDASE 1"/>
    <property type="match status" value="1"/>
</dbReference>
<feature type="binding site" evidence="3">
    <location>
        <position position="230"/>
    </location>
    <ligand>
        <name>Mg(2+)</name>
        <dbReference type="ChEBI" id="CHEBI:18420"/>
        <label>1</label>
        <note>catalytic</note>
    </ligand>
</feature>
<feature type="binding site" evidence="3">
    <location>
        <position position="103"/>
    </location>
    <ligand>
        <name>Mg(2+)</name>
        <dbReference type="ChEBI" id="CHEBI:18420"/>
        <label>1</label>
        <note>catalytic</note>
    </ligand>
</feature>
<dbReference type="SUPFAM" id="SSF56655">
    <property type="entry name" value="Carbohydrate phosphatase"/>
    <property type="match status" value="1"/>
</dbReference>
<dbReference type="GO" id="GO:0046854">
    <property type="term" value="P:phosphatidylinositol phosphate biosynthetic process"/>
    <property type="evidence" value="ECO:0007669"/>
    <property type="project" value="InterPro"/>
</dbReference>
<dbReference type="PRINTS" id="PR00377">
    <property type="entry name" value="IMPHPHTASES"/>
</dbReference>
<evidence type="ECO:0000313" key="4">
    <source>
        <dbReference type="EMBL" id="BAD79526.1"/>
    </source>
</evidence>
<name>A0A0H3K2N4_SYNP6</name>
<dbReference type="GO" id="GO:0008441">
    <property type="term" value="F:3'(2'),5'-bisphosphate nucleotidase activity"/>
    <property type="evidence" value="ECO:0007669"/>
    <property type="project" value="TreeGrafter"/>
</dbReference>
<keyword evidence="3" id="KW-0460">Magnesium</keyword>
<dbReference type="AlphaFoldDB" id="A0A0H3K2N4"/>
<dbReference type="InterPro" id="IPR000760">
    <property type="entry name" value="Inositol_monophosphatase-like"/>
</dbReference>
<dbReference type="GO" id="GO:0000103">
    <property type="term" value="P:sulfate assimilation"/>
    <property type="evidence" value="ECO:0007669"/>
    <property type="project" value="TreeGrafter"/>
</dbReference>
<keyword evidence="3" id="KW-0479">Metal-binding</keyword>
<feature type="binding site" evidence="3">
    <location>
        <position position="101"/>
    </location>
    <ligand>
        <name>Mg(2+)</name>
        <dbReference type="ChEBI" id="CHEBI:18420"/>
        <label>1</label>
        <note>catalytic</note>
    </ligand>
</feature>
<accession>A0A0H3K2N4</accession>
<dbReference type="GO" id="GO:0050427">
    <property type="term" value="P:3'-phosphoadenosine 5'-phosphosulfate metabolic process"/>
    <property type="evidence" value="ECO:0007669"/>
    <property type="project" value="TreeGrafter"/>
</dbReference>
<dbReference type="Gene3D" id="3.30.540.10">
    <property type="entry name" value="Fructose-1,6-Bisphosphatase, subunit A, domain 1"/>
    <property type="match status" value="1"/>
</dbReference>
<dbReference type="CDD" id="cd01638">
    <property type="entry name" value="CysQ"/>
    <property type="match status" value="1"/>
</dbReference>
<sequence length="289" mass="31750">MSPLQSIAGQPVESVLAIARQVGWEAADIALQFYTAQSEAAPKLWQEGDDPVTAADLAIHRHVLERLQTAFADQPFGYLSEESDRTALTLPLPEEWVWIIDPLDGTRDFIDHTGEFAVQIALTYQQRPVLAVVAIPAQQLLYWAVQGQGCYRETQDGTQTKLTVSDRQEDLILVASRTHRGDRFQQLLDRLSLPQQIYVGSVGVKIVAIAEQRADVYLSLSGKSAPKDWDMAAPELLLLEAGGRFSHADGSALRYNTGDISQWGCLIASNGPAHDRLCQEATALLASLD</sequence>
<dbReference type="PROSITE" id="PS00630">
    <property type="entry name" value="IMP_2"/>
    <property type="match status" value="1"/>
</dbReference>
<evidence type="ECO:0000256" key="3">
    <source>
        <dbReference type="PIRSR" id="PIRSR600760-2"/>
    </source>
</evidence>
<dbReference type="Proteomes" id="UP000001175">
    <property type="component" value="Chromosome"/>
</dbReference>
<feature type="binding site" evidence="3">
    <location>
        <position position="81"/>
    </location>
    <ligand>
        <name>Mg(2+)</name>
        <dbReference type="ChEBI" id="CHEBI:18420"/>
        <label>1</label>
        <note>catalytic</note>
    </ligand>
</feature>
<dbReference type="Gene3D" id="3.40.190.80">
    <property type="match status" value="1"/>
</dbReference>
<dbReference type="PANTHER" id="PTHR43028:SF1">
    <property type="entry name" value="AMMONIUM TRANSPORT PROTEIN"/>
    <property type="match status" value="1"/>
</dbReference>
<evidence type="ECO:0000256" key="1">
    <source>
        <dbReference type="ARBA" id="ARBA00001033"/>
    </source>
</evidence>
<proteinExistence type="predicted"/>
<feature type="binding site" evidence="3">
    <location>
        <position position="104"/>
    </location>
    <ligand>
        <name>Mg(2+)</name>
        <dbReference type="ChEBI" id="CHEBI:18420"/>
        <label>1</label>
        <note>catalytic</note>
    </ligand>
</feature>
<dbReference type="InterPro" id="IPR020550">
    <property type="entry name" value="Inositol_monophosphatase_CS"/>
</dbReference>
<evidence type="ECO:0000313" key="5">
    <source>
        <dbReference type="Proteomes" id="UP000001175"/>
    </source>
</evidence>
<organism evidence="4 5">
    <name type="scientific">Synechococcus sp. (strain ATCC 27144 / PCC 6301 / SAUG 1402/1)</name>
    <name type="common">Anacystis nidulans</name>
    <dbReference type="NCBI Taxonomy" id="269084"/>
    <lineage>
        <taxon>Bacteria</taxon>
        <taxon>Bacillati</taxon>
        <taxon>Cyanobacteriota</taxon>
        <taxon>Cyanophyceae</taxon>
        <taxon>Synechococcales</taxon>
        <taxon>Synechococcaceae</taxon>
        <taxon>Synechococcus</taxon>
    </lineage>
</organism>
<dbReference type="Pfam" id="PF00459">
    <property type="entry name" value="Inositol_P"/>
    <property type="match status" value="1"/>
</dbReference>
<reference evidence="4 5" key="1">
    <citation type="journal article" date="2007" name="Photosyn. Res.">
        <title>Complete nucleotide sequence of the freshwater unicellular cyanobacterium Synechococcus elongatus PCC 6301 chromosome: gene content and organization.</title>
        <authorList>
            <person name="Sugita C."/>
            <person name="Ogata K."/>
            <person name="Shikata M."/>
            <person name="Jikuya H."/>
            <person name="Takano J."/>
            <person name="Furumichi M."/>
            <person name="Kanehisa M."/>
            <person name="Omata T."/>
            <person name="Sugiura M."/>
            <person name="Sugita M."/>
        </authorList>
    </citation>
    <scope>NUCLEOTIDE SEQUENCE [LARGE SCALE GENOMIC DNA]</scope>
    <source>
        <strain evidence="5">ATCC 27144 / PCC 6301 / SAUG 1402/1</strain>
    </source>
</reference>
<dbReference type="eggNOG" id="COG1218">
    <property type="taxonomic scope" value="Bacteria"/>
</dbReference>
<dbReference type="GO" id="GO:0046872">
    <property type="term" value="F:metal ion binding"/>
    <property type="evidence" value="ECO:0007669"/>
    <property type="project" value="UniProtKB-KW"/>
</dbReference>
<dbReference type="KEGG" id="syc:syc1336_d"/>
<dbReference type="GeneID" id="72428986"/>
<dbReference type="GO" id="GO:0052834">
    <property type="term" value="F:inositol monophosphate phosphatase activity"/>
    <property type="evidence" value="ECO:0007669"/>
    <property type="project" value="UniProtKB-EC"/>
</dbReference>
<comment type="cofactor">
    <cofactor evidence="3">
        <name>Mg(2+)</name>
        <dbReference type="ChEBI" id="CHEBI:18420"/>
    </cofactor>
</comment>
<protein>
    <recommendedName>
        <fullName evidence="2">inositol-phosphate phosphatase</fullName>
        <ecNumber evidence="2">3.1.3.25</ecNumber>
    </recommendedName>
</protein>
<evidence type="ECO:0000256" key="2">
    <source>
        <dbReference type="ARBA" id="ARBA00013106"/>
    </source>
</evidence>
<gene>
    <name evidence="4" type="primary">cysQ</name>
    <name evidence="4" type="ordered locus">syc1336_d</name>
</gene>
<dbReference type="InterPro" id="IPR050725">
    <property type="entry name" value="CysQ/Inositol_MonoPase"/>
</dbReference>